<feature type="domain" description="HTH lysR-type" evidence="5">
    <location>
        <begin position="9"/>
        <end position="66"/>
    </location>
</feature>
<dbReference type="Gene3D" id="3.40.190.10">
    <property type="entry name" value="Periplasmic binding protein-like II"/>
    <property type="match status" value="2"/>
</dbReference>
<dbReference type="Gene3D" id="1.10.10.10">
    <property type="entry name" value="Winged helix-like DNA-binding domain superfamily/Winged helix DNA-binding domain"/>
    <property type="match status" value="1"/>
</dbReference>
<dbReference type="PROSITE" id="PS50931">
    <property type="entry name" value="HTH_LYSR"/>
    <property type="match status" value="1"/>
</dbReference>
<keyword evidence="7" id="KW-1185">Reference proteome</keyword>
<dbReference type="InterPro" id="IPR036388">
    <property type="entry name" value="WH-like_DNA-bd_sf"/>
</dbReference>
<keyword evidence="3" id="KW-0238">DNA-binding</keyword>
<evidence type="ECO:0000259" key="5">
    <source>
        <dbReference type="PROSITE" id="PS50931"/>
    </source>
</evidence>
<dbReference type="RefSeq" id="WP_377066626.1">
    <property type="nucleotide sequence ID" value="NZ_JBHMEC010000003.1"/>
</dbReference>
<dbReference type="PRINTS" id="PR00039">
    <property type="entry name" value="HTHLYSR"/>
</dbReference>
<keyword evidence="2" id="KW-0805">Transcription regulation</keyword>
<dbReference type="InterPro" id="IPR036390">
    <property type="entry name" value="WH_DNA-bd_sf"/>
</dbReference>
<evidence type="ECO:0000256" key="4">
    <source>
        <dbReference type="ARBA" id="ARBA00023163"/>
    </source>
</evidence>
<dbReference type="EMBL" id="JBHMEC010000003">
    <property type="protein sequence ID" value="MFB9148573.1"/>
    <property type="molecule type" value="Genomic_DNA"/>
</dbReference>
<gene>
    <name evidence="6" type="ORF">ACFFU4_02265</name>
</gene>
<evidence type="ECO:0000256" key="3">
    <source>
        <dbReference type="ARBA" id="ARBA00023125"/>
    </source>
</evidence>
<dbReference type="PANTHER" id="PTHR30346:SF10">
    <property type="entry name" value="TRANSCRIPTIONAL REGULATOR OF OXIDATIVE STRESS OXYR"/>
    <property type="match status" value="1"/>
</dbReference>
<evidence type="ECO:0000313" key="7">
    <source>
        <dbReference type="Proteomes" id="UP001589670"/>
    </source>
</evidence>
<accession>A0ABV5HWD3</accession>
<protein>
    <submittedName>
        <fullName evidence="6">Hydrogen peroxide-inducible genes activator</fullName>
    </submittedName>
</protein>
<proteinExistence type="inferred from homology"/>
<reference evidence="6 7" key="1">
    <citation type="submission" date="2024-09" db="EMBL/GenBank/DDBJ databases">
        <authorList>
            <person name="Sun Q."/>
            <person name="Mori K."/>
        </authorList>
    </citation>
    <scope>NUCLEOTIDE SEQUENCE [LARGE SCALE GENOMIC DNA]</scope>
    <source>
        <strain evidence="6 7">CECT 9424</strain>
    </source>
</reference>
<dbReference type="Proteomes" id="UP001589670">
    <property type="component" value="Unassembled WGS sequence"/>
</dbReference>
<dbReference type="InterPro" id="IPR000847">
    <property type="entry name" value="LysR_HTH_N"/>
</dbReference>
<evidence type="ECO:0000313" key="6">
    <source>
        <dbReference type="EMBL" id="MFB9148573.1"/>
    </source>
</evidence>
<keyword evidence="4" id="KW-0804">Transcription</keyword>
<dbReference type="CDD" id="cd08411">
    <property type="entry name" value="PBP2_OxyR"/>
    <property type="match status" value="1"/>
</dbReference>
<comment type="similarity">
    <text evidence="1">Belongs to the LysR transcriptional regulatory family.</text>
</comment>
<dbReference type="SUPFAM" id="SSF53850">
    <property type="entry name" value="Periplasmic binding protein-like II"/>
    <property type="match status" value="1"/>
</dbReference>
<name>A0ABV5HWD3_9RHOB</name>
<evidence type="ECO:0000256" key="2">
    <source>
        <dbReference type="ARBA" id="ARBA00023015"/>
    </source>
</evidence>
<dbReference type="Pfam" id="PF03466">
    <property type="entry name" value="LysR_substrate"/>
    <property type="match status" value="1"/>
</dbReference>
<sequence length="305" mass="33378">MEYDVSTLPSLRHLRYLVTLSEELHFGRAAERCHVSQSALSKAIQELEAMLGVTLAERTKRQVIITATGQEIIARARRTLAEAEALVDLARASGEVLSGDLRLGLIPTVGPYLMPRAMPHLRQAFPALRLYLREDLTEPLIERLRDGRLDAAIVALPFDIGDLACEPLFEDGYLLACARGHPLANRDHVESHDFAGRPMMLLERGHCLQRHALSAFEAGDIGEDRSFAATSLATLVAMVEEGLGITLLPQLAIDAGIAEGHDIALVPAPSAAPRKVAMVWRRSSPRAPEFLTLAAALRRRAARPE</sequence>
<dbReference type="Pfam" id="PF00126">
    <property type="entry name" value="HTH_1"/>
    <property type="match status" value="1"/>
</dbReference>
<comment type="caution">
    <text evidence="6">The sequence shown here is derived from an EMBL/GenBank/DDBJ whole genome shotgun (WGS) entry which is preliminary data.</text>
</comment>
<dbReference type="InterPro" id="IPR005119">
    <property type="entry name" value="LysR_subst-bd"/>
</dbReference>
<organism evidence="6 7">
    <name type="scientific">Roseovarius ramblicola</name>
    <dbReference type="NCBI Taxonomy" id="2022336"/>
    <lineage>
        <taxon>Bacteria</taxon>
        <taxon>Pseudomonadati</taxon>
        <taxon>Pseudomonadota</taxon>
        <taxon>Alphaproteobacteria</taxon>
        <taxon>Rhodobacterales</taxon>
        <taxon>Roseobacteraceae</taxon>
        <taxon>Roseovarius</taxon>
    </lineage>
</organism>
<dbReference type="PANTHER" id="PTHR30346">
    <property type="entry name" value="TRANSCRIPTIONAL DUAL REGULATOR HCAR-RELATED"/>
    <property type="match status" value="1"/>
</dbReference>
<evidence type="ECO:0000256" key="1">
    <source>
        <dbReference type="ARBA" id="ARBA00009437"/>
    </source>
</evidence>
<dbReference type="SUPFAM" id="SSF46785">
    <property type="entry name" value="Winged helix' DNA-binding domain"/>
    <property type="match status" value="1"/>
</dbReference>